<name>A0AAN6SCA0_9PEZI</name>
<dbReference type="InterPro" id="IPR000845">
    <property type="entry name" value="Nucleoside_phosphorylase_d"/>
</dbReference>
<evidence type="ECO:0000313" key="3">
    <source>
        <dbReference type="Proteomes" id="UP001303222"/>
    </source>
</evidence>
<dbReference type="Proteomes" id="UP001303222">
    <property type="component" value="Unassembled WGS sequence"/>
</dbReference>
<dbReference type="PANTHER" id="PTHR46082">
    <property type="entry name" value="ATP/GTP-BINDING PROTEIN-RELATED"/>
    <property type="match status" value="1"/>
</dbReference>
<dbReference type="Pfam" id="PF01048">
    <property type="entry name" value="PNP_UDP_1"/>
    <property type="match status" value="1"/>
</dbReference>
<dbReference type="Gene3D" id="3.40.50.1580">
    <property type="entry name" value="Nucleoside phosphorylase domain"/>
    <property type="match status" value="1"/>
</dbReference>
<reference evidence="2" key="2">
    <citation type="submission" date="2023-06" db="EMBL/GenBank/DDBJ databases">
        <authorList>
            <consortium name="Lawrence Berkeley National Laboratory"/>
            <person name="Mondo S.J."/>
            <person name="Hensen N."/>
            <person name="Bonometti L."/>
            <person name="Westerberg I."/>
            <person name="Brannstrom I.O."/>
            <person name="Guillou S."/>
            <person name="Cros-Aarteil S."/>
            <person name="Calhoun S."/>
            <person name="Haridas S."/>
            <person name="Kuo A."/>
            <person name="Pangilinan J."/>
            <person name="Riley R."/>
            <person name="Labutti K."/>
            <person name="Andreopoulos B."/>
            <person name="Lipzen A."/>
            <person name="Chen C."/>
            <person name="Yanf M."/>
            <person name="Daum C."/>
            <person name="Ng V."/>
            <person name="Clum A."/>
            <person name="Steindorff A."/>
            <person name="Ohm R."/>
            <person name="Martin F."/>
            <person name="Silar P."/>
            <person name="Natvig D."/>
            <person name="Lalanne C."/>
            <person name="Gautier V."/>
            <person name="Ament-Velasquez S.L."/>
            <person name="Kruys A."/>
            <person name="Hutchinson M.I."/>
            <person name="Powell A.J."/>
            <person name="Barry K."/>
            <person name="Miller A.N."/>
            <person name="Grigoriev I.V."/>
            <person name="Debuchy R."/>
            <person name="Gladieux P."/>
            <person name="Thoren M.H."/>
            <person name="Johannesson H."/>
        </authorList>
    </citation>
    <scope>NUCLEOTIDE SEQUENCE</scope>
    <source>
        <strain evidence="2">CBS 626.80</strain>
    </source>
</reference>
<protein>
    <submittedName>
        <fullName evidence="2">Nucleoside phosphorylase domain-containing protein</fullName>
    </submittedName>
</protein>
<dbReference type="PANTHER" id="PTHR46082:SF11">
    <property type="entry name" value="AAA+ ATPASE DOMAIN-CONTAINING PROTEIN-RELATED"/>
    <property type="match status" value="1"/>
</dbReference>
<dbReference type="GO" id="GO:0003824">
    <property type="term" value="F:catalytic activity"/>
    <property type="evidence" value="ECO:0007669"/>
    <property type="project" value="InterPro"/>
</dbReference>
<proteinExistence type="predicted"/>
<sequence>MDTSRYTVGWIAPMSLELTAALGILEDRTTIEAPDDDVIYHIGRIGSHFVVMVVCPRIGIEPAATALANMRRSFPNIKHILVVGIAGGVPGYGPDLREQIVLGDVVVGVPQHGSGGVTHYEFGAWEGNNELTVKGHTLHPSAALLTAVNNLRSAHMLVAGSRIPEYLHELRMGLNKRWRQAFEDPGAENDHLFEDDYLHPDRGRTCEGLCDATRAKRRKDRGPRAERETDQPEIHYGNIGSANAVVRSSAKRNELYARHSIICLEMEAAGVMSDYQGLVIRGICDYADSHKNKMWQEYAAATAAAYAKEVILLLPSGTGVQKNNNTAGNQYNIPVYGHPAAFP</sequence>
<reference evidence="2" key="1">
    <citation type="journal article" date="2023" name="Mol. Phylogenet. Evol.">
        <title>Genome-scale phylogeny and comparative genomics of the fungal order Sordariales.</title>
        <authorList>
            <person name="Hensen N."/>
            <person name="Bonometti L."/>
            <person name="Westerberg I."/>
            <person name="Brannstrom I.O."/>
            <person name="Guillou S."/>
            <person name="Cros-Aarteil S."/>
            <person name="Calhoun S."/>
            <person name="Haridas S."/>
            <person name="Kuo A."/>
            <person name="Mondo S."/>
            <person name="Pangilinan J."/>
            <person name="Riley R."/>
            <person name="LaButti K."/>
            <person name="Andreopoulos B."/>
            <person name="Lipzen A."/>
            <person name="Chen C."/>
            <person name="Yan M."/>
            <person name="Daum C."/>
            <person name="Ng V."/>
            <person name="Clum A."/>
            <person name="Steindorff A."/>
            <person name="Ohm R.A."/>
            <person name="Martin F."/>
            <person name="Silar P."/>
            <person name="Natvig D.O."/>
            <person name="Lalanne C."/>
            <person name="Gautier V."/>
            <person name="Ament-Velasquez S.L."/>
            <person name="Kruys A."/>
            <person name="Hutchinson M.I."/>
            <person name="Powell A.J."/>
            <person name="Barry K."/>
            <person name="Miller A.N."/>
            <person name="Grigoriev I.V."/>
            <person name="Debuchy R."/>
            <person name="Gladieux P."/>
            <person name="Hiltunen Thoren M."/>
            <person name="Johannesson H."/>
        </authorList>
    </citation>
    <scope>NUCLEOTIDE SEQUENCE</scope>
    <source>
        <strain evidence="2">CBS 626.80</strain>
    </source>
</reference>
<dbReference type="AlphaFoldDB" id="A0AAN6SCA0"/>
<evidence type="ECO:0000259" key="1">
    <source>
        <dbReference type="Pfam" id="PF01048"/>
    </source>
</evidence>
<comment type="caution">
    <text evidence="2">The sequence shown here is derived from an EMBL/GenBank/DDBJ whole genome shotgun (WGS) entry which is preliminary data.</text>
</comment>
<dbReference type="SUPFAM" id="SSF53167">
    <property type="entry name" value="Purine and uridine phosphorylases"/>
    <property type="match status" value="1"/>
</dbReference>
<dbReference type="InterPro" id="IPR035994">
    <property type="entry name" value="Nucleoside_phosphorylase_sf"/>
</dbReference>
<gene>
    <name evidence="2" type="ORF">QBC32DRAFT_365455</name>
</gene>
<feature type="domain" description="Nucleoside phosphorylase" evidence="1">
    <location>
        <begin position="9"/>
        <end position="303"/>
    </location>
</feature>
<dbReference type="GO" id="GO:0009116">
    <property type="term" value="P:nucleoside metabolic process"/>
    <property type="evidence" value="ECO:0007669"/>
    <property type="project" value="InterPro"/>
</dbReference>
<accession>A0AAN6SCA0</accession>
<keyword evidence="3" id="KW-1185">Reference proteome</keyword>
<dbReference type="EMBL" id="MU859300">
    <property type="protein sequence ID" value="KAK3947913.1"/>
    <property type="molecule type" value="Genomic_DNA"/>
</dbReference>
<evidence type="ECO:0000313" key="2">
    <source>
        <dbReference type="EMBL" id="KAK3947913.1"/>
    </source>
</evidence>
<organism evidence="2 3">
    <name type="scientific">Pseudoneurospora amorphoporcata</name>
    <dbReference type="NCBI Taxonomy" id="241081"/>
    <lineage>
        <taxon>Eukaryota</taxon>
        <taxon>Fungi</taxon>
        <taxon>Dikarya</taxon>
        <taxon>Ascomycota</taxon>
        <taxon>Pezizomycotina</taxon>
        <taxon>Sordariomycetes</taxon>
        <taxon>Sordariomycetidae</taxon>
        <taxon>Sordariales</taxon>
        <taxon>Sordariaceae</taxon>
        <taxon>Pseudoneurospora</taxon>
    </lineage>
</organism>
<dbReference type="InterPro" id="IPR053137">
    <property type="entry name" value="NLR-like"/>
</dbReference>